<gene>
    <name evidence="2" type="ORF">PLOB_00035294</name>
</gene>
<proteinExistence type="predicted"/>
<organism evidence="2 3">
    <name type="scientific">Porites lobata</name>
    <dbReference type="NCBI Taxonomy" id="104759"/>
    <lineage>
        <taxon>Eukaryota</taxon>
        <taxon>Metazoa</taxon>
        <taxon>Cnidaria</taxon>
        <taxon>Anthozoa</taxon>
        <taxon>Hexacorallia</taxon>
        <taxon>Scleractinia</taxon>
        <taxon>Fungiina</taxon>
        <taxon>Poritidae</taxon>
        <taxon>Porites</taxon>
    </lineage>
</organism>
<feature type="region of interest" description="Disordered" evidence="1">
    <location>
        <begin position="38"/>
        <end position="59"/>
    </location>
</feature>
<evidence type="ECO:0000313" key="3">
    <source>
        <dbReference type="Proteomes" id="UP001159405"/>
    </source>
</evidence>
<dbReference type="EMBL" id="CALNXK010000498">
    <property type="protein sequence ID" value="CAH3186705.1"/>
    <property type="molecule type" value="Genomic_DNA"/>
</dbReference>
<comment type="caution">
    <text evidence="2">The sequence shown here is derived from an EMBL/GenBank/DDBJ whole genome shotgun (WGS) entry which is preliminary data.</text>
</comment>
<accession>A0ABN8S8Y5</accession>
<dbReference type="Proteomes" id="UP001159405">
    <property type="component" value="Unassembled WGS sequence"/>
</dbReference>
<keyword evidence="3" id="KW-1185">Reference proteome</keyword>
<sequence length="184" mass="20459">MAKEVFRVWSLRSNRFLEFRASSSDTMDCCATDNQASDHGEVKASGKQGERNCDHGEVKASGKQGEGNCGKITFRTGNRHESSHLVFEEAHKDFYYGLDIDSKDNLSVKCWKKDADPSNQASLQFQSAQVNGGPFINLIALKKSGEEKTDSLFLASSSDGTLSLRPYHHLDEPHPDELFLKTNV</sequence>
<evidence type="ECO:0000313" key="2">
    <source>
        <dbReference type="EMBL" id="CAH3186705.1"/>
    </source>
</evidence>
<protein>
    <submittedName>
        <fullName evidence="2">Uncharacterized protein</fullName>
    </submittedName>
</protein>
<name>A0ABN8S8Y5_9CNID</name>
<reference evidence="2 3" key="1">
    <citation type="submission" date="2022-05" db="EMBL/GenBank/DDBJ databases">
        <authorList>
            <consortium name="Genoscope - CEA"/>
            <person name="William W."/>
        </authorList>
    </citation>
    <scope>NUCLEOTIDE SEQUENCE [LARGE SCALE GENOMIC DNA]</scope>
</reference>
<evidence type="ECO:0000256" key="1">
    <source>
        <dbReference type="SAM" id="MobiDB-lite"/>
    </source>
</evidence>